<organism evidence="3 4">
    <name type="scientific">Arthrobacter phage Vulture</name>
    <dbReference type="NCBI Taxonomy" id="1772321"/>
    <lineage>
        <taxon>Viruses</taxon>
        <taxon>Duplodnaviria</taxon>
        <taxon>Heunggongvirae</taxon>
        <taxon>Uroviricota</taxon>
        <taxon>Caudoviricetes</taxon>
        <taxon>Korravirus</taxon>
        <taxon>Korravirus hunterdalle</taxon>
    </lineage>
</organism>
<dbReference type="Gene3D" id="2.160.20.10">
    <property type="entry name" value="Single-stranded right-handed beta-helix, Pectin lyase-like"/>
    <property type="match status" value="1"/>
</dbReference>
<protein>
    <submittedName>
        <fullName evidence="3">Minor tail protein</fullName>
    </submittedName>
</protein>
<evidence type="ECO:0000313" key="3">
    <source>
        <dbReference type="EMBL" id="ALY10688.1"/>
    </source>
</evidence>
<dbReference type="InterPro" id="IPR011050">
    <property type="entry name" value="Pectin_lyase_fold/virulence"/>
</dbReference>
<dbReference type="Proteomes" id="UP000224419">
    <property type="component" value="Genome"/>
</dbReference>
<proteinExistence type="predicted"/>
<gene>
    <name evidence="3" type="primary">23</name>
    <name evidence="3" type="ORF">VULTURE_23</name>
</gene>
<dbReference type="GO" id="GO:0044423">
    <property type="term" value="C:virion component"/>
    <property type="evidence" value="ECO:0007669"/>
    <property type="project" value="UniProtKB-KW"/>
</dbReference>
<dbReference type="EMBL" id="KU160671">
    <property type="protein sequence ID" value="ALY10688.1"/>
    <property type="molecule type" value="Genomic_DNA"/>
</dbReference>
<dbReference type="GO" id="GO:0051701">
    <property type="term" value="P:biological process involved in interaction with host"/>
    <property type="evidence" value="ECO:0007669"/>
    <property type="project" value="UniProtKB-ARBA"/>
</dbReference>
<accession>A0A0U4B7J3</accession>
<sequence>MVNIMDYGTSRANFLSALASGAKVIEFPEGEFDYSGTAISLNRAVTLKGAGPEATTIKLTEGFRTNTGGLEVEDITFKATTYSGNNVAFKTTFSGNGLSANISGFSFKNCHFHDFFYATYLAGGTYAAASDPSFVPAGYVTRVKIKDCESFAPPTSEMNSGHFQHILTRDVEVSGCSTYGGGSATAGQGASSYNFIGNNGYLRVYGNYDAFNTYASCEVENNSGPAEVFGNTFGSDIWIDDSVNVNVFGNNVERDILVTVQNFNVQNIKVVHNHASRIRLIKFGTTQTNPLVVDAILISENHLNGTGTYAIYVQDDNNRFKRVDIKGNFITGHYTSGSVFVNKFGNMYCQVRDNWFINTGVIGLFISGSAGTVTNSGNV</sequence>
<evidence type="ECO:0000256" key="2">
    <source>
        <dbReference type="ARBA" id="ARBA00022844"/>
    </source>
</evidence>
<dbReference type="SUPFAM" id="SSF51126">
    <property type="entry name" value="Pectin lyase-like"/>
    <property type="match status" value="1"/>
</dbReference>
<dbReference type="GO" id="GO:0019058">
    <property type="term" value="P:viral life cycle"/>
    <property type="evidence" value="ECO:0007669"/>
    <property type="project" value="UniProtKB-ARBA"/>
</dbReference>
<name>A0A0U4B7J3_9CAUD</name>
<comment type="subcellular location">
    <subcellularLocation>
        <location evidence="1">Virion</location>
    </subcellularLocation>
</comment>
<dbReference type="InterPro" id="IPR012334">
    <property type="entry name" value="Pectin_lyas_fold"/>
</dbReference>
<keyword evidence="2" id="KW-0946">Virion</keyword>
<evidence type="ECO:0000256" key="1">
    <source>
        <dbReference type="ARBA" id="ARBA00004328"/>
    </source>
</evidence>
<reference evidence="3 4" key="1">
    <citation type="submission" date="2015-11" db="EMBL/GenBank/DDBJ databases">
        <authorList>
            <person name="Chudoff D."/>
            <person name="Farina J."/>
            <person name="Dunbar D."/>
            <person name="Bradley K.W."/>
            <person name="Asai D.J."/>
            <person name="Jacobs-Sera D."/>
            <person name="Guerrero C.A."/>
            <person name="Bowman C.A."/>
            <person name="Russell D.A."/>
            <person name="Pope W.H."/>
            <person name="Hatfull G.F."/>
        </authorList>
    </citation>
    <scope>NUCLEOTIDE SEQUENCE [LARGE SCALE GENOMIC DNA]</scope>
</reference>
<evidence type="ECO:0000313" key="4">
    <source>
        <dbReference type="Proteomes" id="UP000224419"/>
    </source>
</evidence>